<comment type="caution">
    <text evidence="3">The sequence shown here is derived from an EMBL/GenBank/DDBJ whole genome shotgun (WGS) entry which is preliminary data.</text>
</comment>
<dbReference type="Proteomes" id="UP000024284">
    <property type="component" value="Unassembled WGS sequence"/>
</dbReference>
<evidence type="ECO:0000259" key="2">
    <source>
        <dbReference type="Pfam" id="PF18557"/>
    </source>
</evidence>
<dbReference type="eggNOG" id="ENOG5031BYI">
    <property type="taxonomic scope" value="Bacteria"/>
</dbReference>
<proteinExistence type="predicted"/>
<organism evidence="3 4">
    <name type="scientific">Sphingobium herbicidovorans (strain ATCC 700291 / DSM 11019 / CCUG 56400 / KCTC 2939 / LMG 18315 / NBRC 16415 / MH)</name>
    <name type="common">Sphingomonas herbicidovorans</name>
    <dbReference type="NCBI Taxonomy" id="1219045"/>
    <lineage>
        <taxon>Bacteria</taxon>
        <taxon>Pseudomonadati</taxon>
        <taxon>Pseudomonadota</taxon>
        <taxon>Alphaproteobacteria</taxon>
        <taxon>Sphingomonadales</taxon>
        <taxon>Sphingomonadaceae</taxon>
        <taxon>Sphingobium</taxon>
    </lineage>
</organism>
<dbReference type="AlphaFoldDB" id="A0A086PFC5"/>
<feature type="compositionally biased region" description="Basic and acidic residues" evidence="1">
    <location>
        <begin position="8"/>
        <end position="18"/>
    </location>
</feature>
<dbReference type="InterPro" id="IPR041649">
    <property type="entry name" value="NepR"/>
</dbReference>
<reference evidence="3" key="1">
    <citation type="submission" date="2014-08" db="EMBL/GenBank/DDBJ databases">
        <title>Draft genome sequences of Sphingobium herbicidovorans.</title>
        <authorList>
            <person name="Gan H.M."/>
            <person name="Gan H.Y."/>
            <person name="Savka M.A."/>
        </authorList>
    </citation>
    <scope>NUCLEOTIDE SEQUENCE [LARGE SCALE GENOMIC DNA]</scope>
    <source>
        <strain evidence="3">NBRC 16415</strain>
    </source>
</reference>
<dbReference type="Pfam" id="PF18557">
    <property type="entry name" value="NepR"/>
    <property type="match status" value="1"/>
</dbReference>
<evidence type="ECO:0000256" key="1">
    <source>
        <dbReference type="SAM" id="MobiDB-lite"/>
    </source>
</evidence>
<dbReference type="STRING" id="76947.GCA_002080435_00673"/>
<gene>
    <name evidence="3" type="ORF">BV98_000345</name>
</gene>
<evidence type="ECO:0000313" key="3">
    <source>
        <dbReference type="EMBL" id="KFG92093.1"/>
    </source>
</evidence>
<dbReference type="PATRIC" id="fig|1219045.3.peg.347"/>
<evidence type="ECO:0000313" key="4">
    <source>
        <dbReference type="Proteomes" id="UP000024284"/>
    </source>
</evidence>
<protein>
    <recommendedName>
        <fullName evidence="2">Anti-sigma factor NepR domain-containing protein</fullName>
    </recommendedName>
</protein>
<feature type="region of interest" description="Disordered" evidence="1">
    <location>
        <begin position="1"/>
        <end position="45"/>
    </location>
</feature>
<dbReference type="EMBL" id="JFZA02000001">
    <property type="protein sequence ID" value="KFG92093.1"/>
    <property type="molecule type" value="Genomic_DNA"/>
</dbReference>
<feature type="domain" description="Anti-sigma factor NepR" evidence="2">
    <location>
        <begin position="45"/>
        <end position="74"/>
    </location>
</feature>
<sequence>MVASTTERAVKGGDRKDVGANTPASGVSGSAPRKRRASAAKDEGQVANALRSVYKSAVDEDIPSEMLDLLRKLD</sequence>
<accession>A0A086PFC5</accession>
<name>A0A086PFC5_SPHHM</name>
<keyword evidence="4" id="KW-1185">Reference proteome</keyword>